<comment type="similarity">
    <text evidence="1">Belongs to the peptidase C2 family. PalB/RIM13 subfamily.</text>
</comment>
<dbReference type="Pfam" id="PF00648">
    <property type="entry name" value="Peptidase_C2"/>
    <property type="match status" value="1"/>
</dbReference>
<dbReference type="PANTHER" id="PTHR46143:SF1">
    <property type="entry name" value="CALPAIN-7"/>
    <property type="match status" value="1"/>
</dbReference>
<dbReference type="InterPro" id="IPR001300">
    <property type="entry name" value="Peptidase_C2_calpain_cat"/>
</dbReference>
<evidence type="ECO:0000256" key="3">
    <source>
        <dbReference type="ARBA" id="ARBA00022801"/>
    </source>
</evidence>
<feature type="transmembrane region" description="Helical" evidence="7">
    <location>
        <begin position="730"/>
        <end position="748"/>
    </location>
</feature>
<feature type="domain" description="Calpain catalytic" evidence="8">
    <location>
        <begin position="145"/>
        <end position="382"/>
    </location>
</feature>
<dbReference type="InterPro" id="IPR018819">
    <property type="entry name" value="Nur1/Mug154"/>
</dbReference>
<keyword evidence="3 6" id="KW-0378">Hydrolase</keyword>
<dbReference type="STRING" id="36022.A0A1V2L9D0"/>
<dbReference type="VEuPathDB" id="FungiDB:BON22_1833"/>
<dbReference type="InterPro" id="IPR036213">
    <property type="entry name" value="Calpain_III_sf"/>
</dbReference>
<dbReference type="SMART" id="SM00230">
    <property type="entry name" value="CysPc"/>
    <property type="match status" value="1"/>
</dbReference>
<evidence type="ECO:0000259" key="8">
    <source>
        <dbReference type="PROSITE" id="PS50203"/>
    </source>
</evidence>
<evidence type="ECO:0000256" key="6">
    <source>
        <dbReference type="PROSITE-ProRule" id="PRU00239"/>
    </source>
</evidence>
<name>A0A1V2L9D0_CYBFA</name>
<feature type="transmembrane region" description="Helical" evidence="7">
    <location>
        <begin position="836"/>
        <end position="858"/>
    </location>
</feature>
<dbReference type="InterPro" id="IPR051297">
    <property type="entry name" value="PalB/RIM13"/>
</dbReference>
<dbReference type="AlphaFoldDB" id="A0A1V2L9D0"/>
<feature type="active site" evidence="6">
    <location>
        <position position="155"/>
    </location>
</feature>
<dbReference type="PANTHER" id="PTHR46143">
    <property type="entry name" value="CALPAIN-7"/>
    <property type="match status" value="1"/>
</dbReference>
<dbReference type="SUPFAM" id="SSF54001">
    <property type="entry name" value="Cysteine proteinases"/>
    <property type="match status" value="1"/>
</dbReference>
<sequence>MSYAALADAQSKLSRAQYLCSINPDDEESRSLALRAVTTLNAALKEQHGDPPMMDPMVDPTVLRRVCADAIEIYQRIKTRSMTFDERLTWMASMVNGLLCPPVDEDVFITDSAQMDQLKLSTTQNELLEEWRCIKHQYWGLDGLNHVYQDLLQDCSFVTSLISLARNNGPMLLDTILPHRESSRYGVLFHFNGCKRLVEIGPELPIMKDGKSLFIKSRTNEDLLWPALLEKAYLKMKGHGYDSHGSNASIDSYFISGWIPQFITASQVTSMNQLWDLLYDDFQNNNLVLALGTGEHPGDEFAKNHDYAITELIPHTKSIVVKNPWMKNVTMMKLEDIFHSFETLYLNWNPNKFGTKRSINCIWNNTMGTLYHSPQVHIKNTGTSTTEIKVLLERHQGSDPSSVNVTFYKSNGERLFSKGIPLTTSTANSTGFHLSTVVLTPEESCTAVISSNALCIQNFTLHTYSNNQLILERAQHKYSTLKTIDDEWDIDSCGGNWSYQSYIKNPQYEITIPQSPEDVHVQFALFTKSDTLVNLQLFFQSDKPFSHKQSIITAKYHPGSLINHTTLKSGQKYKLVASTYDPDIHANFKLIINASSPLTITRISTRLGLFIKPFTFAWNNKNRFRIIKPMARLVRKQSLWSKVKSYPFDVLLELNEQRELIDWDAYSESVALPLGFALTLVYFFIRLWQDHNAVTDTHSSYFSYDKAVLKGSKYFVDTEQTGLLQRIVNLLQFIIITINVINTIAFMFKTKKYAIFNKDTISHSTSARKVSGKSSSFSLFNFLRGRPQDESEEQDMDPYWELTMWDPSKFSTYLFISFPPFNIAFLYIATSSFINLSFLIMTSAVLYIVIVRGFLVLIQDKQVIYQETFDEYERKYVRPKLSVSKREVAVDATHGPYWSEGAQYYSPGRTEKVFKTHDRKGRESVELFSGGEFTPVKKAPISLRKSIVAYTPRDRRTTMGYQQSPLGKKTAK</sequence>
<keyword evidence="7" id="KW-1133">Transmembrane helix</keyword>
<keyword evidence="10" id="KW-1185">Reference proteome</keyword>
<dbReference type="PROSITE" id="PS50203">
    <property type="entry name" value="CALPAIN_CAT"/>
    <property type="match status" value="1"/>
</dbReference>
<keyword evidence="7" id="KW-0472">Membrane</keyword>
<keyword evidence="2 6" id="KW-0645">Protease</keyword>
<dbReference type="GO" id="GO:0004198">
    <property type="term" value="F:calcium-dependent cysteine-type endopeptidase activity"/>
    <property type="evidence" value="ECO:0007669"/>
    <property type="project" value="InterPro"/>
</dbReference>
<dbReference type="InterPro" id="IPR038765">
    <property type="entry name" value="Papain-like_cys_pep_sf"/>
</dbReference>
<feature type="transmembrane region" description="Helical" evidence="7">
    <location>
        <begin position="810"/>
        <end position="830"/>
    </location>
</feature>
<evidence type="ECO:0000256" key="4">
    <source>
        <dbReference type="ARBA" id="ARBA00022807"/>
    </source>
</evidence>
<keyword evidence="4 6" id="KW-0788">Thiol protease</keyword>
<dbReference type="Pfam" id="PF10332">
    <property type="entry name" value="DUF2418"/>
    <property type="match status" value="1"/>
</dbReference>
<accession>A0A1V2L9D0</accession>
<dbReference type="EMBL" id="MPUK01000003">
    <property type="protein sequence ID" value="ONH67896.1"/>
    <property type="molecule type" value="Genomic_DNA"/>
</dbReference>
<dbReference type="Proteomes" id="UP000189513">
    <property type="component" value="Unassembled WGS sequence"/>
</dbReference>
<dbReference type="GO" id="GO:0006508">
    <property type="term" value="P:proteolysis"/>
    <property type="evidence" value="ECO:0007669"/>
    <property type="project" value="UniProtKB-KW"/>
</dbReference>
<evidence type="ECO:0000313" key="10">
    <source>
        <dbReference type="Proteomes" id="UP000189513"/>
    </source>
</evidence>
<evidence type="ECO:0000313" key="9">
    <source>
        <dbReference type="EMBL" id="ONH67896.1"/>
    </source>
</evidence>
<reference evidence="10" key="1">
    <citation type="journal article" date="2017" name="Genome Announc.">
        <title>Genome sequences of Cyberlindnera fabianii 65, Pichia kudriavzevii 129, and Saccharomyces cerevisiae 131 isolated from fermented masau fruits in Zimbabwe.</title>
        <authorList>
            <person name="van Rijswijck I.M.H."/>
            <person name="Derks M.F.L."/>
            <person name="Abee T."/>
            <person name="de Ridder D."/>
            <person name="Smid E.J."/>
        </authorList>
    </citation>
    <scope>NUCLEOTIDE SEQUENCE [LARGE SCALE GENOMIC DNA]</scope>
    <source>
        <strain evidence="10">65</strain>
    </source>
</reference>
<gene>
    <name evidence="9" type="ORF">BON22_1833</name>
</gene>
<proteinExistence type="inferred from homology"/>
<organism evidence="9 10">
    <name type="scientific">Cyberlindnera fabianii</name>
    <name type="common">Yeast</name>
    <name type="synonym">Hansenula fabianii</name>
    <dbReference type="NCBI Taxonomy" id="36022"/>
    <lineage>
        <taxon>Eukaryota</taxon>
        <taxon>Fungi</taxon>
        <taxon>Dikarya</taxon>
        <taxon>Ascomycota</taxon>
        <taxon>Saccharomycotina</taxon>
        <taxon>Saccharomycetes</taxon>
        <taxon>Phaffomycetales</taxon>
        <taxon>Phaffomycetaceae</taxon>
        <taxon>Cyberlindnera</taxon>
    </lineage>
</organism>
<dbReference type="InterPro" id="IPR022683">
    <property type="entry name" value="Calpain_III"/>
</dbReference>
<evidence type="ECO:0000256" key="2">
    <source>
        <dbReference type="ARBA" id="ARBA00022670"/>
    </source>
</evidence>
<dbReference type="SMART" id="SM00720">
    <property type="entry name" value="calpain_III"/>
    <property type="match status" value="1"/>
</dbReference>
<dbReference type="Gene3D" id="2.60.120.380">
    <property type="match status" value="1"/>
</dbReference>
<feature type="active site" evidence="6">
    <location>
        <position position="305"/>
    </location>
</feature>
<comment type="caution">
    <text evidence="9">The sequence shown here is derived from an EMBL/GenBank/DDBJ whole genome shotgun (WGS) entry which is preliminary data.</text>
</comment>
<keyword evidence="7" id="KW-0812">Transmembrane</keyword>
<evidence type="ECO:0000256" key="1">
    <source>
        <dbReference type="ARBA" id="ARBA00010193"/>
    </source>
</evidence>
<protein>
    <recommendedName>
        <fullName evidence="5">Cysteine protease RIM13</fullName>
    </recommendedName>
</protein>
<dbReference type="OMA" id="SGWIPQF"/>
<evidence type="ECO:0000256" key="5">
    <source>
        <dbReference type="ARBA" id="ARBA00042255"/>
    </source>
</evidence>
<evidence type="ECO:0000256" key="7">
    <source>
        <dbReference type="SAM" id="Phobius"/>
    </source>
</evidence>
<feature type="active site" evidence="6">
    <location>
        <position position="323"/>
    </location>
</feature>
<dbReference type="SUPFAM" id="SSF49758">
    <property type="entry name" value="Calpain large subunit, middle domain (domain III)"/>
    <property type="match status" value="1"/>
</dbReference>